<comment type="caution">
    <text evidence="2">The sequence shown here is derived from an EMBL/GenBank/DDBJ whole genome shotgun (WGS) entry which is preliminary data.</text>
</comment>
<keyword evidence="1" id="KW-0472">Membrane</keyword>
<feature type="transmembrane region" description="Helical" evidence="1">
    <location>
        <begin position="52"/>
        <end position="75"/>
    </location>
</feature>
<organism evidence="2 3">
    <name type="scientific">Dreissena polymorpha</name>
    <name type="common">Zebra mussel</name>
    <name type="synonym">Mytilus polymorpha</name>
    <dbReference type="NCBI Taxonomy" id="45954"/>
    <lineage>
        <taxon>Eukaryota</taxon>
        <taxon>Metazoa</taxon>
        <taxon>Spiralia</taxon>
        <taxon>Lophotrochozoa</taxon>
        <taxon>Mollusca</taxon>
        <taxon>Bivalvia</taxon>
        <taxon>Autobranchia</taxon>
        <taxon>Heteroconchia</taxon>
        <taxon>Euheterodonta</taxon>
        <taxon>Imparidentia</taxon>
        <taxon>Neoheterodontei</taxon>
        <taxon>Myida</taxon>
        <taxon>Dreissenoidea</taxon>
        <taxon>Dreissenidae</taxon>
        <taxon>Dreissena</taxon>
    </lineage>
</organism>
<dbReference type="EMBL" id="JAIWYP010000014">
    <property type="protein sequence ID" value="KAH3712965.1"/>
    <property type="molecule type" value="Genomic_DNA"/>
</dbReference>
<dbReference type="Proteomes" id="UP000828390">
    <property type="component" value="Unassembled WGS sequence"/>
</dbReference>
<keyword evidence="3" id="KW-1185">Reference proteome</keyword>
<protein>
    <submittedName>
        <fullName evidence="2">Uncharacterized protein</fullName>
    </submittedName>
</protein>
<dbReference type="AlphaFoldDB" id="A0A9D4HCR7"/>
<evidence type="ECO:0000256" key="1">
    <source>
        <dbReference type="SAM" id="Phobius"/>
    </source>
</evidence>
<accession>A0A9D4HCR7</accession>
<keyword evidence="1" id="KW-1133">Transmembrane helix</keyword>
<reference evidence="2" key="1">
    <citation type="journal article" date="2019" name="bioRxiv">
        <title>The Genome of the Zebra Mussel, Dreissena polymorpha: A Resource for Invasive Species Research.</title>
        <authorList>
            <person name="McCartney M.A."/>
            <person name="Auch B."/>
            <person name="Kono T."/>
            <person name="Mallez S."/>
            <person name="Zhang Y."/>
            <person name="Obille A."/>
            <person name="Becker A."/>
            <person name="Abrahante J.E."/>
            <person name="Garbe J."/>
            <person name="Badalamenti J.P."/>
            <person name="Herman A."/>
            <person name="Mangelson H."/>
            <person name="Liachko I."/>
            <person name="Sullivan S."/>
            <person name="Sone E.D."/>
            <person name="Koren S."/>
            <person name="Silverstein K.A.T."/>
            <person name="Beckman K.B."/>
            <person name="Gohl D.M."/>
        </authorList>
    </citation>
    <scope>NUCLEOTIDE SEQUENCE</scope>
    <source>
        <strain evidence="2">Duluth1</strain>
        <tissue evidence="2">Whole animal</tissue>
    </source>
</reference>
<name>A0A9D4HCR7_DREPO</name>
<sequence length="246" mass="27575">MQRFMYPYAESVRAILSRYSPTKTSALISTTTTYTLAPPFLADGSLGWSSEWLIVIVILGICAFVAIVAAFIWCCRRYKWLQRIKWALFDRHPVQETQRFDAEGNIAQLQGNQPSYCPLPENLTSGNVGETSSLLQTTQQRDVTALSMDDITALSMDDVTALSMDDITALSMDDVTALSMDDVTALGMDRLDASESSTDEDARADPIEPAYCRSQLSTWGIQSVYPRVFQYRHVLREATLRLKCSR</sequence>
<reference evidence="2" key="2">
    <citation type="submission" date="2020-11" db="EMBL/GenBank/DDBJ databases">
        <authorList>
            <person name="McCartney M.A."/>
            <person name="Auch B."/>
            <person name="Kono T."/>
            <person name="Mallez S."/>
            <person name="Becker A."/>
            <person name="Gohl D.M."/>
            <person name="Silverstein K.A.T."/>
            <person name="Koren S."/>
            <person name="Bechman K.B."/>
            <person name="Herman A."/>
            <person name="Abrahante J.E."/>
            <person name="Garbe J."/>
        </authorList>
    </citation>
    <scope>NUCLEOTIDE SEQUENCE</scope>
    <source>
        <strain evidence="2">Duluth1</strain>
        <tissue evidence="2">Whole animal</tissue>
    </source>
</reference>
<gene>
    <name evidence="2" type="ORF">DPMN_072727</name>
</gene>
<proteinExistence type="predicted"/>
<evidence type="ECO:0000313" key="2">
    <source>
        <dbReference type="EMBL" id="KAH3712965.1"/>
    </source>
</evidence>
<evidence type="ECO:0000313" key="3">
    <source>
        <dbReference type="Proteomes" id="UP000828390"/>
    </source>
</evidence>
<keyword evidence="1" id="KW-0812">Transmembrane</keyword>